<sequence>MGEAVITFQVEQVTSPAERSAVSIVEEVVVVVVVALGFSPSAFFPFSGFLSVCPWAGMSATGSALLPASVAEVTTPIPRRADAFGRLESSELQSCALLSAPFRAGFYPC</sequence>
<name>A0A4Z2J148_9TELE</name>
<protein>
    <submittedName>
        <fullName evidence="1">Uncharacterized protein</fullName>
    </submittedName>
</protein>
<evidence type="ECO:0000313" key="2">
    <source>
        <dbReference type="Proteomes" id="UP000314294"/>
    </source>
</evidence>
<proteinExistence type="predicted"/>
<evidence type="ECO:0000313" key="1">
    <source>
        <dbReference type="EMBL" id="TNN83886.1"/>
    </source>
</evidence>
<dbReference type="AlphaFoldDB" id="A0A4Z2J148"/>
<organism evidence="1 2">
    <name type="scientific">Liparis tanakae</name>
    <name type="common">Tanaka's snailfish</name>
    <dbReference type="NCBI Taxonomy" id="230148"/>
    <lineage>
        <taxon>Eukaryota</taxon>
        <taxon>Metazoa</taxon>
        <taxon>Chordata</taxon>
        <taxon>Craniata</taxon>
        <taxon>Vertebrata</taxon>
        <taxon>Euteleostomi</taxon>
        <taxon>Actinopterygii</taxon>
        <taxon>Neopterygii</taxon>
        <taxon>Teleostei</taxon>
        <taxon>Neoteleostei</taxon>
        <taxon>Acanthomorphata</taxon>
        <taxon>Eupercaria</taxon>
        <taxon>Perciformes</taxon>
        <taxon>Cottioidei</taxon>
        <taxon>Cottales</taxon>
        <taxon>Liparidae</taxon>
        <taxon>Liparis</taxon>
    </lineage>
</organism>
<keyword evidence="2" id="KW-1185">Reference proteome</keyword>
<dbReference type="EMBL" id="SRLO01000030">
    <property type="protein sequence ID" value="TNN83886.1"/>
    <property type="molecule type" value="Genomic_DNA"/>
</dbReference>
<comment type="caution">
    <text evidence="1">The sequence shown here is derived from an EMBL/GenBank/DDBJ whole genome shotgun (WGS) entry which is preliminary data.</text>
</comment>
<reference evidence="1 2" key="1">
    <citation type="submission" date="2019-03" db="EMBL/GenBank/DDBJ databases">
        <title>First draft genome of Liparis tanakae, snailfish: a comprehensive survey of snailfish specific genes.</title>
        <authorList>
            <person name="Kim W."/>
            <person name="Song I."/>
            <person name="Jeong J.-H."/>
            <person name="Kim D."/>
            <person name="Kim S."/>
            <person name="Ryu S."/>
            <person name="Song J.Y."/>
            <person name="Lee S.K."/>
        </authorList>
    </citation>
    <scope>NUCLEOTIDE SEQUENCE [LARGE SCALE GENOMIC DNA]</scope>
    <source>
        <tissue evidence="1">Muscle</tissue>
    </source>
</reference>
<gene>
    <name evidence="1" type="ORF">EYF80_005757</name>
</gene>
<accession>A0A4Z2J148</accession>
<dbReference type="Proteomes" id="UP000314294">
    <property type="component" value="Unassembled WGS sequence"/>
</dbReference>